<dbReference type="EMBL" id="JAUCEY010000008">
    <property type="protein sequence ID" value="MDM5451875.1"/>
    <property type="molecule type" value="Genomic_DNA"/>
</dbReference>
<keyword evidence="1" id="KW-0732">Signal</keyword>
<dbReference type="AlphaFoldDB" id="A0AAW7ID31"/>
<feature type="signal peptide" evidence="1">
    <location>
        <begin position="1"/>
        <end position="25"/>
    </location>
</feature>
<gene>
    <name evidence="2" type="ORF">QUF89_06610</name>
</gene>
<evidence type="ECO:0000256" key="1">
    <source>
        <dbReference type="SAM" id="SignalP"/>
    </source>
</evidence>
<dbReference type="Proteomes" id="UP001234602">
    <property type="component" value="Unassembled WGS sequence"/>
</dbReference>
<sequence length="103" mass="10857">MKSKGLVSAALTLTLLAGSSIYTSASSANLNVSKPAQHEVKINNEDSVAQPYWKVKAAFSVAKAGWKAGTSSADKVGTFLFGFSTDLDKADVSAKKKEVVFDK</sequence>
<evidence type="ECO:0000313" key="3">
    <source>
        <dbReference type="Proteomes" id="UP001234602"/>
    </source>
</evidence>
<evidence type="ECO:0000313" key="2">
    <source>
        <dbReference type="EMBL" id="MDM5451875.1"/>
    </source>
</evidence>
<organism evidence="2 3">
    <name type="scientific">Peribacillus simplex</name>
    <dbReference type="NCBI Taxonomy" id="1478"/>
    <lineage>
        <taxon>Bacteria</taxon>
        <taxon>Bacillati</taxon>
        <taxon>Bacillota</taxon>
        <taxon>Bacilli</taxon>
        <taxon>Bacillales</taxon>
        <taxon>Bacillaceae</taxon>
        <taxon>Peribacillus</taxon>
    </lineage>
</organism>
<reference evidence="2" key="1">
    <citation type="submission" date="2023-06" db="EMBL/GenBank/DDBJ databases">
        <title>Comparative genomics of Bacillaceae isolates and their secondary metabolite potential.</title>
        <authorList>
            <person name="Song L."/>
            <person name="Nielsen L.J."/>
            <person name="Mohite O."/>
            <person name="Xu X."/>
            <person name="Weber T."/>
            <person name="Kovacs A.T."/>
        </authorList>
    </citation>
    <scope>NUCLEOTIDE SEQUENCE</scope>
    <source>
        <strain evidence="2">D8_B_37</strain>
    </source>
</reference>
<comment type="caution">
    <text evidence="2">The sequence shown here is derived from an EMBL/GenBank/DDBJ whole genome shotgun (WGS) entry which is preliminary data.</text>
</comment>
<protein>
    <submittedName>
        <fullName evidence="2">Uncharacterized protein</fullName>
    </submittedName>
</protein>
<name>A0AAW7ID31_9BACI</name>
<feature type="chain" id="PRO_5043835257" evidence="1">
    <location>
        <begin position="26"/>
        <end position="103"/>
    </location>
</feature>
<proteinExistence type="predicted"/>
<accession>A0AAW7ID31</accession>
<dbReference type="RefSeq" id="WP_289319559.1">
    <property type="nucleotide sequence ID" value="NZ_JAUCEY010000008.1"/>
</dbReference>